<reference evidence="4" key="1">
    <citation type="submission" date="2021-01" db="EMBL/GenBank/DDBJ databases">
        <authorList>
            <person name="Corre E."/>
            <person name="Pelletier E."/>
            <person name="Niang G."/>
            <person name="Scheremetjew M."/>
            <person name="Finn R."/>
            <person name="Kale V."/>
            <person name="Holt S."/>
            <person name="Cochrane G."/>
            <person name="Meng A."/>
            <person name="Brown T."/>
            <person name="Cohen L."/>
        </authorList>
    </citation>
    <scope>NUCLEOTIDE SEQUENCE</scope>
    <source>
        <strain evidence="4">CCMP1510</strain>
    </source>
</reference>
<feature type="signal peptide" evidence="2">
    <location>
        <begin position="1"/>
        <end position="18"/>
    </location>
</feature>
<dbReference type="Gene3D" id="3.40.50.1820">
    <property type="entry name" value="alpha/beta hydrolase"/>
    <property type="match status" value="1"/>
</dbReference>
<name>A0A7S3JXS6_9STRA</name>
<protein>
    <recommendedName>
        <fullName evidence="3">PET hydrolase/cutinase-like domain-containing protein</fullName>
    </recommendedName>
</protein>
<dbReference type="InterPro" id="IPR050955">
    <property type="entry name" value="Plant_Biomass_Hydrol_Est"/>
</dbReference>
<evidence type="ECO:0000256" key="1">
    <source>
        <dbReference type="ARBA" id="ARBA00022729"/>
    </source>
</evidence>
<dbReference type="PANTHER" id="PTHR43037">
    <property type="entry name" value="UNNAMED PRODUCT-RELATED"/>
    <property type="match status" value="1"/>
</dbReference>
<dbReference type="EMBL" id="HBIJ01010409">
    <property type="protein sequence ID" value="CAE0366404.1"/>
    <property type="molecule type" value="Transcribed_RNA"/>
</dbReference>
<dbReference type="AlphaFoldDB" id="A0A7S3JXS6"/>
<organism evidence="4">
    <name type="scientific">Aureoumbra lagunensis</name>
    <dbReference type="NCBI Taxonomy" id="44058"/>
    <lineage>
        <taxon>Eukaryota</taxon>
        <taxon>Sar</taxon>
        <taxon>Stramenopiles</taxon>
        <taxon>Ochrophyta</taxon>
        <taxon>Pelagophyceae</taxon>
        <taxon>Pelagomonadales</taxon>
        <taxon>Aureoumbra</taxon>
    </lineage>
</organism>
<dbReference type="InterPro" id="IPR029058">
    <property type="entry name" value="AB_hydrolase_fold"/>
</dbReference>
<feature type="chain" id="PRO_5030667084" description="PET hydrolase/cutinase-like domain-containing protein" evidence="2">
    <location>
        <begin position="19"/>
        <end position="257"/>
    </location>
</feature>
<dbReference type="SUPFAM" id="SSF53474">
    <property type="entry name" value="alpha/beta-Hydrolases"/>
    <property type="match status" value="1"/>
</dbReference>
<evidence type="ECO:0000259" key="3">
    <source>
        <dbReference type="Pfam" id="PF12740"/>
    </source>
</evidence>
<dbReference type="InterPro" id="IPR041127">
    <property type="entry name" value="PET_hydrolase/cutinase-like"/>
</dbReference>
<dbReference type="PANTHER" id="PTHR43037:SF1">
    <property type="entry name" value="BLL1128 PROTEIN"/>
    <property type="match status" value="1"/>
</dbReference>
<accession>A0A7S3JXS6</accession>
<feature type="domain" description="PET hydrolase/cutinase-like" evidence="3">
    <location>
        <begin position="121"/>
        <end position="200"/>
    </location>
</feature>
<proteinExistence type="predicted"/>
<evidence type="ECO:0000256" key="2">
    <source>
        <dbReference type="SAM" id="SignalP"/>
    </source>
</evidence>
<keyword evidence="1 2" id="KW-0732">Signal</keyword>
<sequence>MIRNHTILLIIIVNGIMGFRNLQVIEDELSYKALIHMPKIGTNDNTIFPLLLYLHGAGEFGTDLRKLIEPGTKGTPCHELEFGTAVQALQEDFIVVAPQESAYGWNPEKISKFIQEFLLVKLANKIDTRKIYITGHSLGGSGALLIAAATKKFAACVPVAPAGGVPPHRLYGIPIWLFHGTNDLVVPSHYSEHLYKTLHASGQDVQLTLYPDAPTPPGWETSIGHASTIPAYATEDLYLWLLSRQLPADRTPFHRIN</sequence>
<gene>
    <name evidence="4" type="ORF">ALAG00032_LOCUS7148</name>
</gene>
<dbReference type="Pfam" id="PF12740">
    <property type="entry name" value="PETase"/>
    <property type="match status" value="1"/>
</dbReference>
<evidence type="ECO:0000313" key="4">
    <source>
        <dbReference type="EMBL" id="CAE0366404.1"/>
    </source>
</evidence>